<dbReference type="PROSITE" id="PS52016">
    <property type="entry name" value="TONB_DEPENDENT_REC_3"/>
    <property type="match status" value="1"/>
</dbReference>
<dbReference type="NCBIfam" id="TIGR04057">
    <property type="entry name" value="SusC_RagA_signa"/>
    <property type="match status" value="1"/>
</dbReference>
<keyword evidence="10" id="KW-0732">Signal</keyword>
<dbReference type="InterPro" id="IPR037066">
    <property type="entry name" value="Plug_dom_sf"/>
</dbReference>
<keyword evidence="2 8" id="KW-0813">Transport</keyword>
<feature type="signal peptide" evidence="10">
    <location>
        <begin position="1"/>
        <end position="21"/>
    </location>
</feature>
<evidence type="ECO:0000256" key="6">
    <source>
        <dbReference type="ARBA" id="ARBA00023136"/>
    </source>
</evidence>
<dbReference type="Gene3D" id="2.170.130.10">
    <property type="entry name" value="TonB-dependent receptor, plug domain"/>
    <property type="match status" value="1"/>
</dbReference>
<evidence type="ECO:0000256" key="1">
    <source>
        <dbReference type="ARBA" id="ARBA00004571"/>
    </source>
</evidence>
<evidence type="ECO:0000256" key="3">
    <source>
        <dbReference type="ARBA" id="ARBA00022452"/>
    </source>
</evidence>
<keyword evidence="3 8" id="KW-1134">Transmembrane beta strand</keyword>
<evidence type="ECO:0000313" key="14">
    <source>
        <dbReference type="Proteomes" id="UP000260823"/>
    </source>
</evidence>
<dbReference type="AlphaFoldDB" id="A0A3E2NVS2"/>
<dbReference type="EMBL" id="QWDE01000001">
    <property type="protein sequence ID" value="RFZ85116.1"/>
    <property type="molecule type" value="Genomic_DNA"/>
</dbReference>
<proteinExistence type="inferred from homology"/>
<dbReference type="SUPFAM" id="SSF49464">
    <property type="entry name" value="Carboxypeptidase regulatory domain-like"/>
    <property type="match status" value="1"/>
</dbReference>
<evidence type="ECO:0000256" key="9">
    <source>
        <dbReference type="RuleBase" id="RU003357"/>
    </source>
</evidence>
<reference evidence="13 14" key="1">
    <citation type="submission" date="2018-08" db="EMBL/GenBank/DDBJ databases">
        <title>Mucilaginibacter terrae sp. nov., isolated from manganese diggings.</title>
        <authorList>
            <person name="Huang Y."/>
            <person name="Zhou Z."/>
        </authorList>
    </citation>
    <scope>NUCLEOTIDE SEQUENCE [LARGE SCALE GENOMIC DNA]</scope>
    <source>
        <strain evidence="13 14">ZH6</strain>
    </source>
</reference>
<dbReference type="InterPro" id="IPR012910">
    <property type="entry name" value="Plug_dom"/>
</dbReference>
<protein>
    <submittedName>
        <fullName evidence="13">SusC/RagA family TonB-linked outer membrane protein</fullName>
    </submittedName>
</protein>
<dbReference type="Pfam" id="PF13620">
    <property type="entry name" value="CarboxypepD_reg"/>
    <property type="match status" value="1"/>
</dbReference>
<evidence type="ECO:0000256" key="5">
    <source>
        <dbReference type="ARBA" id="ARBA00023077"/>
    </source>
</evidence>
<feature type="chain" id="PRO_5017565346" evidence="10">
    <location>
        <begin position="22"/>
        <end position="1053"/>
    </location>
</feature>
<dbReference type="Proteomes" id="UP000260823">
    <property type="component" value="Unassembled WGS sequence"/>
</dbReference>
<keyword evidence="4 8" id="KW-0812">Transmembrane</keyword>
<dbReference type="GO" id="GO:0009279">
    <property type="term" value="C:cell outer membrane"/>
    <property type="evidence" value="ECO:0007669"/>
    <property type="project" value="UniProtKB-SubCell"/>
</dbReference>
<keyword evidence="14" id="KW-1185">Reference proteome</keyword>
<dbReference type="NCBIfam" id="TIGR04056">
    <property type="entry name" value="OMP_RagA_SusC"/>
    <property type="match status" value="1"/>
</dbReference>
<feature type="domain" description="TonB-dependent receptor-like beta-barrel" evidence="11">
    <location>
        <begin position="462"/>
        <end position="929"/>
    </location>
</feature>
<evidence type="ECO:0000313" key="13">
    <source>
        <dbReference type="EMBL" id="RFZ85116.1"/>
    </source>
</evidence>
<evidence type="ECO:0000256" key="4">
    <source>
        <dbReference type="ARBA" id="ARBA00022692"/>
    </source>
</evidence>
<dbReference type="OrthoDB" id="9768177at2"/>
<organism evidence="13 14">
    <name type="scientific">Mucilaginibacter terrenus</name>
    <dbReference type="NCBI Taxonomy" id="2482727"/>
    <lineage>
        <taxon>Bacteria</taxon>
        <taxon>Pseudomonadati</taxon>
        <taxon>Bacteroidota</taxon>
        <taxon>Sphingobacteriia</taxon>
        <taxon>Sphingobacteriales</taxon>
        <taxon>Sphingobacteriaceae</taxon>
        <taxon>Mucilaginibacter</taxon>
    </lineage>
</organism>
<comment type="similarity">
    <text evidence="8 9">Belongs to the TonB-dependent receptor family.</text>
</comment>
<feature type="domain" description="TonB-dependent receptor plug" evidence="12">
    <location>
        <begin position="118"/>
        <end position="219"/>
    </location>
</feature>
<evidence type="ECO:0000259" key="12">
    <source>
        <dbReference type="Pfam" id="PF07715"/>
    </source>
</evidence>
<gene>
    <name evidence="13" type="ORF">DYU05_05805</name>
</gene>
<comment type="caution">
    <text evidence="13">The sequence shown here is derived from an EMBL/GenBank/DDBJ whole genome shotgun (WGS) entry which is preliminary data.</text>
</comment>
<name>A0A3E2NVS2_9SPHI</name>
<keyword evidence="7 8" id="KW-0998">Cell outer membrane</keyword>
<dbReference type="Gene3D" id="2.60.40.1120">
    <property type="entry name" value="Carboxypeptidase-like, regulatory domain"/>
    <property type="match status" value="1"/>
</dbReference>
<evidence type="ECO:0000256" key="2">
    <source>
        <dbReference type="ARBA" id="ARBA00022448"/>
    </source>
</evidence>
<dbReference type="Gene3D" id="2.40.170.20">
    <property type="entry name" value="TonB-dependent receptor, beta-barrel domain"/>
    <property type="match status" value="1"/>
</dbReference>
<evidence type="ECO:0000256" key="7">
    <source>
        <dbReference type="ARBA" id="ARBA00023237"/>
    </source>
</evidence>
<dbReference type="InterPro" id="IPR023996">
    <property type="entry name" value="TonB-dep_OMP_SusC/RagA"/>
</dbReference>
<sequence length="1053" mass="116239">MKYYLYLMLLTFCCYTGSLRAQNAAINGRVLDLAGHPVSGATIALLPGTRLMITDASGHFRLSANHGNYRLRVTYTGFVPFERSIILPLRDTIKIVLEPAVNTIAEVTVSTGYQQLPKERATGSFVTVGRELINRSFSTDITDRLKDVVPGLSFNPVGTRLSIRGQSTLFSNADPLIVVDGFPYNEPIENLNPNDVESISVLRDAAAASIWGTRAGNGVIVITTKKGGFNRAPQVSFSATVEGGSRPDLKQLNRMSPEDYLSIERRLFTEGYFDGTLSADGHLPLSPAVELLLAGREGLRSAEEVNRQLTMLGTHDLRDDLSKYFYRRSFKQQYALTVEGGSAANRYFFSGGYDRNLDREAGNGFDRLTLNASETFRLSPRLELSAALNVARTTTDRNNPFSLTWNNGQQLYPYAQLADASGQPLAVIKDLRADFVSAAPGAGLLDWNYRPLEELQLADNRRKLLNARLNTGVKYQLFNGLDARFLYQYDQGQSTGRNLLAAGSYAARNLVNRYTQDDGTGTLYQPVPPGAVLDLAEGGSVHHDGRVQVDYNRHFGLRHELSAIGGYEVQSLHVTSNSSSRYGYDPEHATSRPVDYVSTYTFYDNPNIGAPIPSGLSEGDATDHSRSYYANAAYTYDGRLTFSASGRLDQSNLFGVRTNQKGVPLYSAGFSWNLSREAFYHLGWLPELKFRATFGYNGNINKSLSAFTTASYLDGSTSQTGLPYAKIINPPNPSLRWERVRNINLGVDFALADHRVAGSLDYYLKKGIDLIGQAAYPPSTGITLFTGNTAGTSGHGLDLNIDTRNLTRRLGWATSFFLSYVTDKVSRYDRQASAAAYLTDGPLGAYPLTGRPLFAVYSYGWAGLDPSTGDPQGYLDGRVSKDYAAILAAATPDNLVFHGSSRPLVFGALRNTFSYGAWSLSANISYKLGYYFRRTSIRYGADYGLFGQNGDYAVRWQQPGDETQTVVPSLPAATDNRRDEFYTYSSALVEKGDHVRLQDVRLGWSPQKGSLQLYVYAANLGIIWRANKAHLDPDYFNTYPLTRTIACGIRYKY</sequence>
<evidence type="ECO:0000256" key="8">
    <source>
        <dbReference type="PROSITE-ProRule" id="PRU01360"/>
    </source>
</evidence>
<dbReference type="Pfam" id="PF00593">
    <property type="entry name" value="TonB_dep_Rec_b-barrel"/>
    <property type="match status" value="1"/>
</dbReference>
<evidence type="ECO:0000256" key="10">
    <source>
        <dbReference type="SAM" id="SignalP"/>
    </source>
</evidence>
<evidence type="ECO:0000259" key="11">
    <source>
        <dbReference type="Pfam" id="PF00593"/>
    </source>
</evidence>
<dbReference type="InterPro" id="IPR023997">
    <property type="entry name" value="TonB-dep_OMP_SusC/RagA_CS"/>
</dbReference>
<dbReference type="InterPro" id="IPR036942">
    <property type="entry name" value="Beta-barrel_TonB_sf"/>
</dbReference>
<dbReference type="InterPro" id="IPR008969">
    <property type="entry name" value="CarboxyPept-like_regulatory"/>
</dbReference>
<keyword evidence="6 8" id="KW-0472">Membrane</keyword>
<keyword evidence="5 9" id="KW-0798">TonB box</keyword>
<dbReference type="Pfam" id="PF07715">
    <property type="entry name" value="Plug"/>
    <property type="match status" value="1"/>
</dbReference>
<comment type="subcellular location">
    <subcellularLocation>
        <location evidence="1 8">Cell outer membrane</location>
        <topology evidence="1 8">Multi-pass membrane protein</topology>
    </subcellularLocation>
</comment>
<dbReference type="InterPro" id="IPR000531">
    <property type="entry name" value="Beta-barrel_TonB"/>
</dbReference>
<accession>A0A3E2NVS2</accession>
<dbReference type="SUPFAM" id="SSF56935">
    <property type="entry name" value="Porins"/>
    <property type="match status" value="1"/>
</dbReference>
<dbReference type="RefSeq" id="WP_117382017.1">
    <property type="nucleotide sequence ID" value="NZ_QWDE01000001.1"/>
</dbReference>
<dbReference type="InterPro" id="IPR039426">
    <property type="entry name" value="TonB-dep_rcpt-like"/>
</dbReference>